<evidence type="ECO:0000256" key="1">
    <source>
        <dbReference type="SAM" id="SignalP"/>
    </source>
</evidence>
<organism evidence="3 4">
    <name type="scientific">Deinococcus roseus</name>
    <dbReference type="NCBI Taxonomy" id="392414"/>
    <lineage>
        <taxon>Bacteria</taxon>
        <taxon>Thermotogati</taxon>
        <taxon>Deinococcota</taxon>
        <taxon>Deinococci</taxon>
        <taxon>Deinococcales</taxon>
        <taxon>Deinococcaceae</taxon>
        <taxon>Deinococcus</taxon>
    </lineage>
</organism>
<gene>
    <name evidence="3" type="ORF">GCM10008938_02030</name>
</gene>
<feature type="domain" description="Serine aminopeptidase S33" evidence="2">
    <location>
        <begin position="70"/>
        <end position="166"/>
    </location>
</feature>
<dbReference type="InterPro" id="IPR029058">
    <property type="entry name" value="AB_hydrolase_fold"/>
</dbReference>
<accession>A0ABQ2CU23</accession>
<sequence length="246" mass="26650">MKKPLMFLFALACTSVFQPAFAQEGVYLQAADGVKVYADYYTPASPKGAIILLNGAPLDPLVPPRNRCEYGSFPQKLQDQGYAVLNVDLRISSDGQNCQTHTHAPVADAYDAMQDLAAAVQWMQAKTGQQKVLLFGNGFSSMMSIFYALQHPEQVQGVVAFAPGSSSIDMTGEVAANLKNLSVPLVMITPADEKGLAEAILEGLPDQRGQVVLAPELDGYTLGFNDPRTLEVYQKASFDFLQQLNP</sequence>
<dbReference type="InterPro" id="IPR022742">
    <property type="entry name" value="Hydrolase_4"/>
</dbReference>
<feature type="signal peptide" evidence="1">
    <location>
        <begin position="1"/>
        <end position="22"/>
    </location>
</feature>
<proteinExistence type="predicted"/>
<evidence type="ECO:0000313" key="4">
    <source>
        <dbReference type="Proteomes" id="UP000632222"/>
    </source>
</evidence>
<dbReference type="SUPFAM" id="SSF53474">
    <property type="entry name" value="alpha/beta-Hydrolases"/>
    <property type="match status" value="1"/>
</dbReference>
<protein>
    <recommendedName>
        <fullName evidence="2">Serine aminopeptidase S33 domain-containing protein</fullName>
    </recommendedName>
</protein>
<evidence type="ECO:0000259" key="2">
    <source>
        <dbReference type="Pfam" id="PF12146"/>
    </source>
</evidence>
<dbReference type="EMBL" id="BMOD01000001">
    <property type="protein sequence ID" value="GGJ19521.1"/>
    <property type="molecule type" value="Genomic_DNA"/>
</dbReference>
<dbReference type="Proteomes" id="UP000632222">
    <property type="component" value="Unassembled WGS sequence"/>
</dbReference>
<dbReference type="Gene3D" id="3.40.50.1820">
    <property type="entry name" value="alpha/beta hydrolase"/>
    <property type="match status" value="1"/>
</dbReference>
<dbReference type="Pfam" id="PF12146">
    <property type="entry name" value="Hydrolase_4"/>
    <property type="match status" value="1"/>
</dbReference>
<keyword evidence="4" id="KW-1185">Reference proteome</keyword>
<dbReference type="RefSeq" id="WP_188998473.1">
    <property type="nucleotide sequence ID" value="NZ_BMOD01000001.1"/>
</dbReference>
<comment type="caution">
    <text evidence="3">The sequence shown here is derived from an EMBL/GenBank/DDBJ whole genome shotgun (WGS) entry which is preliminary data.</text>
</comment>
<reference evidence="4" key="1">
    <citation type="journal article" date="2019" name="Int. J. Syst. Evol. Microbiol.">
        <title>The Global Catalogue of Microorganisms (GCM) 10K type strain sequencing project: providing services to taxonomists for standard genome sequencing and annotation.</title>
        <authorList>
            <consortium name="The Broad Institute Genomics Platform"/>
            <consortium name="The Broad Institute Genome Sequencing Center for Infectious Disease"/>
            <person name="Wu L."/>
            <person name="Ma J."/>
        </authorList>
    </citation>
    <scope>NUCLEOTIDE SEQUENCE [LARGE SCALE GENOMIC DNA]</scope>
    <source>
        <strain evidence="4">JCM 14370</strain>
    </source>
</reference>
<feature type="chain" id="PRO_5047045144" description="Serine aminopeptidase S33 domain-containing protein" evidence="1">
    <location>
        <begin position="23"/>
        <end position="246"/>
    </location>
</feature>
<keyword evidence="1" id="KW-0732">Signal</keyword>
<evidence type="ECO:0000313" key="3">
    <source>
        <dbReference type="EMBL" id="GGJ19521.1"/>
    </source>
</evidence>
<name>A0ABQ2CU23_9DEIO</name>